<proteinExistence type="predicted"/>
<comment type="caution">
    <text evidence="1">The sequence shown here is derived from an EMBL/GenBank/DDBJ whole genome shotgun (WGS) entry which is preliminary data.</text>
</comment>
<dbReference type="AlphaFoldDB" id="A0A327WIP5"/>
<dbReference type="Proteomes" id="UP000248790">
    <property type="component" value="Unassembled WGS sequence"/>
</dbReference>
<gene>
    <name evidence="1" type="ORF">LX87_05398</name>
</gene>
<evidence type="ECO:0000313" key="2">
    <source>
        <dbReference type="Proteomes" id="UP000248790"/>
    </source>
</evidence>
<keyword evidence="2" id="KW-1185">Reference proteome</keyword>
<dbReference type="EMBL" id="QLMC01000011">
    <property type="protein sequence ID" value="RAJ90854.1"/>
    <property type="molecule type" value="Genomic_DNA"/>
</dbReference>
<sequence length="138" mass="15859">MCYCVYIATIEPQEKSTFIPNETELYLEEPIQKELEDLRDKFSNPHIYYVGSYTNCSCGFDLPSDQLENPVWEDAKRSVARLIDLIKLKSRWGNLEFYCCWAGNTASAVEEHVHLKAGSTSLDSYFGLTENQLIIFEA</sequence>
<reference evidence="1 2" key="1">
    <citation type="submission" date="2018-06" db="EMBL/GenBank/DDBJ databases">
        <title>Genomic Encyclopedia of Archaeal and Bacterial Type Strains, Phase II (KMG-II): from individual species to whole genera.</title>
        <authorList>
            <person name="Goeker M."/>
        </authorList>
    </citation>
    <scope>NUCLEOTIDE SEQUENCE [LARGE SCALE GENOMIC DNA]</scope>
    <source>
        <strain evidence="1 2">DSM 21851</strain>
    </source>
</reference>
<evidence type="ECO:0000313" key="1">
    <source>
        <dbReference type="EMBL" id="RAJ90854.1"/>
    </source>
</evidence>
<accession>A0A327WIP5</accession>
<organism evidence="1 2">
    <name type="scientific">Larkinella arboricola</name>
    <dbReference type="NCBI Taxonomy" id="643671"/>
    <lineage>
        <taxon>Bacteria</taxon>
        <taxon>Pseudomonadati</taxon>
        <taxon>Bacteroidota</taxon>
        <taxon>Cytophagia</taxon>
        <taxon>Cytophagales</taxon>
        <taxon>Spirosomataceae</taxon>
        <taxon>Larkinella</taxon>
    </lineage>
</organism>
<protein>
    <submittedName>
        <fullName evidence="1">Uncharacterized protein</fullName>
    </submittedName>
</protein>
<name>A0A327WIP5_LARAB</name>